<dbReference type="Proteomes" id="UP000198406">
    <property type="component" value="Unassembled WGS sequence"/>
</dbReference>
<keyword evidence="1" id="KW-0175">Coiled coil</keyword>
<gene>
    <name evidence="3" type="ORF">FisN_11Lh247</name>
</gene>
<name>A0A1Z5J731_FISSO</name>
<evidence type="ECO:0000256" key="1">
    <source>
        <dbReference type="SAM" id="Coils"/>
    </source>
</evidence>
<feature type="region of interest" description="Disordered" evidence="2">
    <location>
        <begin position="1"/>
        <end position="35"/>
    </location>
</feature>
<dbReference type="OrthoDB" id="47479at2759"/>
<proteinExistence type="predicted"/>
<sequence length="92" mass="10664">MSQNDQDDDLYDDVMDVKPAAKTDRQAPSDPQAGILPLSLTDQVQMLQRRVSELERENEQLQRNMGTLYRTAKAELQRKDDLIQQLMKETKD</sequence>
<feature type="coiled-coil region" evidence="1">
    <location>
        <begin position="44"/>
        <end position="89"/>
    </location>
</feature>
<dbReference type="InParanoid" id="A0A1Z5J731"/>
<accession>A0A1Z5J731</accession>
<dbReference type="AlphaFoldDB" id="A0A1Z5J731"/>
<comment type="caution">
    <text evidence="3">The sequence shown here is derived from an EMBL/GenBank/DDBJ whole genome shotgun (WGS) entry which is preliminary data.</text>
</comment>
<feature type="compositionally biased region" description="Basic and acidic residues" evidence="2">
    <location>
        <begin position="15"/>
        <end position="27"/>
    </location>
</feature>
<organism evidence="3 4">
    <name type="scientific">Fistulifera solaris</name>
    <name type="common">Oleaginous diatom</name>
    <dbReference type="NCBI Taxonomy" id="1519565"/>
    <lineage>
        <taxon>Eukaryota</taxon>
        <taxon>Sar</taxon>
        <taxon>Stramenopiles</taxon>
        <taxon>Ochrophyta</taxon>
        <taxon>Bacillariophyta</taxon>
        <taxon>Bacillariophyceae</taxon>
        <taxon>Bacillariophycidae</taxon>
        <taxon>Naviculales</taxon>
        <taxon>Naviculaceae</taxon>
        <taxon>Fistulifera</taxon>
    </lineage>
</organism>
<evidence type="ECO:0000256" key="2">
    <source>
        <dbReference type="SAM" id="MobiDB-lite"/>
    </source>
</evidence>
<dbReference type="EMBL" id="BDSP01000013">
    <property type="protein sequence ID" value="GAX09780.1"/>
    <property type="molecule type" value="Genomic_DNA"/>
</dbReference>
<feature type="compositionally biased region" description="Acidic residues" evidence="2">
    <location>
        <begin position="1"/>
        <end position="14"/>
    </location>
</feature>
<reference evidence="3 4" key="1">
    <citation type="journal article" date="2015" name="Plant Cell">
        <title>Oil accumulation by the oleaginous diatom Fistulifera solaris as revealed by the genome and transcriptome.</title>
        <authorList>
            <person name="Tanaka T."/>
            <person name="Maeda Y."/>
            <person name="Veluchamy A."/>
            <person name="Tanaka M."/>
            <person name="Abida H."/>
            <person name="Marechal E."/>
            <person name="Bowler C."/>
            <person name="Muto M."/>
            <person name="Sunaga Y."/>
            <person name="Tanaka M."/>
            <person name="Yoshino T."/>
            <person name="Taniguchi T."/>
            <person name="Fukuda Y."/>
            <person name="Nemoto M."/>
            <person name="Matsumoto M."/>
            <person name="Wong P.S."/>
            <person name="Aburatani S."/>
            <person name="Fujibuchi W."/>
        </authorList>
    </citation>
    <scope>NUCLEOTIDE SEQUENCE [LARGE SCALE GENOMIC DNA]</scope>
    <source>
        <strain evidence="3 4">JPCC DA0580</strain>
    </source>
</reference>
<keyword evidence="4" id="KW-1185">Reference proteome</keyword>
<evidence type="ECO:0000313" key="3">
    <source>
        <dbReference type="EMBL" id="GAX09780.1"/>
    </source>
</evidence>
<evidence type="ECO:0000313" key="4">
    <source>
        <dbReference type="Proteomes" id="UP000198406"/>
    </source>
</evidence>
<protein>
    <submittedName>
        <fullName evidence="3">Uncharacterized protein</fullName>
    </submittedName>
</protein>